<evidence type="ECO:0000256" key="5">
    <source>
        <dbReference type="ARBA" id="ARBA00038121"/>
    </source>
</evidence>
<dbReference type="EMBL" id="BLXZ01000004">
    <property type="protein sequence ID" value="GFO68524.1"/>
    <property type="molecule type" value="Genomic_DNA"/>
</dbReference>
<dbReference type="AlphaFoldDB" id="A0A6V8N9F7"/>
<dbReference type="InterPro" id="IPR013750">
    <property type="entry name" value="GHMP_kinase_C_dom"/>
</dbReference>
<dbReference type="InterPro" id="IPR001174">
    <property type="entry name" value="HddA/FKP"/>
</dbReference>
<keyword evidence="3 8" id="KW-0418">Kinase</keyword>
<sequence>MIISRTPYRISFFGGGTDYPAWYLKHGGSVLATTIDKYCYITCRYLPPFFEHKHRIVYSNIESCKHLDEIQHPAFREVLRFMEIDRGVEVHHDGDLPARSGMGSSSAFTVGLLNALYALKGVMATKQELAMKSIHIEQNMIRETVGSQDQTLAAYGGFNLIQFQPNREISVRPVITTPERVRELNSHLMLFYTGIKRTAASVADSYVHDLEGRKRQLRIMKDLVDEGLSVLNSHHDIEGFGELMHEAWLSKRSMSSSVSNSEVDGLYEAARRAGAVGGKITGAGGGGFLLLFAPPELHQKIKEALNTLIHVPFSFDYTGSQIIYFQHEEDFSHAEQVRGGQVIAPFRELSHAGFPDKPQRAVAASA</sequence>
<dbReference type="InterPro" id="IPR036554">
    <property type="entry name" value="GHMP_kinase_C_sf"/>
</dbReference>
<dbReference type="PRINTS" id="PR00960">
    <property type="entry name" value="LMBPPROTEIN"/>
</dbReference>
<evidence type="ECO:0000256" key="1">
    <source>
        <dbReference type="ARBA" id="ARBA00022679"/>
    </source>
</evidence>
<keyword evidence="9" id="KW-1185">Reference proteome</keyword>
<keyword evidence="1" id="KW-0808">Transferase</keyword>
<evidence type="ECO:0000256" key="4">
    <source>
        <dbReference type="ARBA" id="ARBA00022840"/>
    </source>
</evidence>
<organism evidence="8 9">
    <name type="scientific">Geomonas limicola</name>
    <dbReference type="NCBI Taxonomy" id="2740186"/>
    <lineage>
        <taxon>Bacteria</taxon>
        <taxon>Pseudomonadati</taxon>
        <taxon>Thermodesulfobacteriota</taxon>
        <taxon>Desulfuromonadia</taxon>
        <taxon>Geobacterales</taxon>
        <taxon>Geobacteraceae</taxon>
        <taxon>Geomonas</taxon>
    </lineage>
</organism>
<evidence type="ECO:0000259" key="7">
    <source>
        <dbReference type="Pfam" id="PF08544"/>
    </source>
</evidence>
<dbReference type="GO" id="GO:0005524">
    <property type="term" value="F:ATP binding"/>
    <property type="evidence" value="ECO:0007669"/>
    <property type="project" value="UniProtKB-KW"/>
</dbReference>
<dbReference type="GO" id="GO:0050201">
    <property type="term" value="F:fucokinase activity"/>
    <property type="evidence" value="ECO:0007669"/>
    <property type="project" value="TreeGrafter"/>
</dbReference>
<dbReference type="InterPro" id="IPR020568">
    <property type="entry name" value="Ribosomal_Su5_D2-typ_SF"/>
</dbReference>
<reference evidence="9" key="1">
    <citation type="submission" date="2020-06" db="EMBL/GenBank/DDBJ databases">
        <title>Draft genomic sequecing of Geomonas sp. Red745.</title>
        <authorList>
            <person name="Itoh H."/>
            <person name="Xu Z.X."/>
            <person name="Ushijima N."/>
            <person name="Masuda Y."/>
            <person name="Shiratori Y."/>
            <person name="Senoo K."/>
        </authorList>
    </citation>
    <scope>NUCLEOTIDE SEQUENCE [LARGE SCALE GENOMIC DNA]</scope>
    <source>
        <strain evidence="9">Red745</strain>
    </source>
</reference>
<keyword evidence="4" id="KW-0067">ATP-binding</keyword>
<dbReference type="PIRSF" id="PIRSF036406">
    <property type="entry name" value="Hept_kin"/>
    <property type="match status" value="1"/>
</dbReference>
<feature type="domain" description="GHMP kinase N-terminal" evidence="6">
    <location>
        <begin position="80"/>
        <end position="157"/>
    </location>
</feature>
<dbReference type="Pfam" id="PF00288">
    <property type="entry name" value="GHMP_kinases_N"/>
    <property type="match status" value="1"/>
</dbReference>
<dbReference type="PANTHER" id="PTHR32463">
    <property type="entry name" value="L-FUCOSE KINASE"/>
    <property type="match status" value="1"/>
</dbReference>
<gene>
    <name evidence="8" type="ORF">GMLC_21030</name>
</gene>
<comment type="similarity">
    <text evidence="5">Belongs to the GHMP kinase family.</text>
</comment>
<protein>
    <submittedName>
        <fullName evidence="8">GHMP kinase</fullName>
    </submittedName>
</protein>
<accession>A0A6V8N9F7</accession>
<dbReference type="GO" id="GO:0042352">
    <property type="term" value="P:GDP-L-fucose salvage"/>
    <property type="evidence" value="ECO:0007669"/>
    <property type="project" value="TreeGrafter"/>
</dbReference>
<dbReference type="SUPFAM" id="SSF55060">
    <property type="entry name" value="GHMP Kinase, C-terminal domain"/>
    <property type="match status" value="1"/>
</dbReference>
<dbReference type="RefSeq" id="WP_183361080.1">
    <property type="nucleotide sequence ID" value="NZ_BLXZ01000004.1"/>
</dbReference>
<dbReference type="InterPro" id="IPR006204">
    <property type="entry name" value="GHMP_kinase_N_dom"/>
</dbReference>
<dbReference type="InterPro" id="IPR052203">
    <property type="entry name" value="GHMP_Kinase-Related"/>
</dbReference>
<evidence type="ECO:0000313" key="9">
    <source>
        <dbReference type="Proteomes" id="UP000587586"/>
    </source>
</evidence>
<dbReference type="Proteomes" id="UP000587586">
    <property type="component" value="Unassembled WGS sequence"/>
</dbReference>
<name>A0A6V8N9F7_9BACT</name>
<evidence type="ECO:0000259" key="6">
    <source>
        <dbReference type="Pfam" id="PF00288"/>
    </source>
</evidence>
<dbReference type="PANTHER" id="PTHR32463:SF0">
    <property type="entry name" value="L-FUCOSE KINASE"/>
    <property type="match status" value="1"/>
</dbReference>
<evidence type="ECO:0000256" key="2">
    <source>
        <dbReference type="ARBA" id="ARBA00022741"/>
    </source>
</evidence>
<keyword evidence="2" id="KW-0547">Nucleotide-binding</keyword>
<proteinExistence type="inferred from homology"/>
<evidence type="ECO:0000256" key="3">
    <source>
        <dbReference type="ARBA" id="ARBA00022777"/>
    </source>
</evidence>
<evidence type="ECO:0000313" key="8">
    <source>
        <dbReference type="EMBL" id="GFO68524.1"/>
    </source>
</evidence>
<feature type="domain" description="GHMP kinase C-terminal" evidence="7">
    <location>
        <begin position="234"/>
        <end position="306"/>
    </location>
</feature>
<dbReference type="SUPFAM" id="SSF54211">
    <property type="entry name" value="Ribosomal protein S5 domain 2-like"/>
    <property type="match status" value="1"/>
</dbReference>
<dbReference type="Pfam" id="PF08544">
    <property type="entry name" value="GHMP_kinases_C"/>
    <property type="match status" value="1"/>
</dbReference>
<dbReference type="Gene3D" id="3.30.230.120">
    <property type="match status" value="1"/>
</dbReference>
<comment type="caution">
    <text evidence="8">The sequence shown here is derived from an EMBL/GenBank/DDBJ whole genome shotgun (WGS) entry which is preliminary data.</text>
</comment>
<dbReference type="InterPro" id="IPR014606">
    <property type="entry name" value="Heptose_7-P_kinase"/>
</dbReference>